<dbReference type="GO" id="GO:0005737">
    <property type="term" value="C:cytoplasm"/>
    <property type="evidence" value="ECO:0007669"/>
    <property type="project" value="UniProtKB-SubCell"/>
</dbReference>
<reference evidence="7" key="1">
    <citation type="journal article" date="2019" name="bioRxiv">
        <title>The Genome of the Zebra Mussel, Dreissena polymorpha: A Resource for Invasive Species Research.</title>
        <authorList>
            <person name="McCartney M.A."/>
            <person name="Auch B."/>
            <person name="Kono T."/>
            <person name="Mallez S."/>
            <person name="Zhang Y."/>
            <person name="Obille A."/>
            <person name="Becker A."/>
            <person name="Abrahante J.E."/>
            <person name="Garbe J."/>
            <person name="Badalamenti J.P."/>
            <person name="Herman A."/>
            <person name="Mangelson H."/>
            <person name="Liachko I."/>
            <person name="Sullivan S."/>
            <person name="Sone E.D."/>
            <person name="Koren S."/>
            <person name="Silverstein K.A.T."/>
            <person name="Beckman K.B."/>
            <person name="Gohl D.M."/>
        </authorList>
    </citation>
    <scope>NUCLEOTIDE SEQUENCE</scope>
    <source>
        <strain evidence="7">Duluth1</strain>
        <tissue evidence="7">Whole animal</tissue>
    </source>
</reference>
<proteinExistence type="predicted"/>
<comment type="caution">
    <text evidence="7">The sequence shown here is derived from an EMBL/GenBank/DDBJ whole genome shotgun (WGS) entry which is preliminary data.</text>
</comment>
<evidence type="ECO:0000256" key="3">
    <source>
        <dbReference type="ARBA" id="ARBA00022490"/>
    </source>
</evidence>
<dbReference type="PANTHER" id="PTHR12225">
    <property type="entry name" value="ADHESION REGULATING MOLECULE 1 110 KDA CELL MEMBRANE GLYCOPROTEIN"/>
    <property type="match status" value="1"/>
</dbReference>
<dbReference type="GO" id="GO:0061133">
    <property type="term" value="F:endopeptidase activator activity"/>
    <property type="evidence" value="ECO:0007669"/>
    <property type="project" value="TreeGrafter"/>
</dbReference>
<keyword evidence="3" id="KW-0963">Cytoplasm</keyword>
<protein>
    <recommendedName>
        <fullName evidence="6">Pru domain-containing protein</fullName>
    </recommendedName>
</protein>
<evidence type="ECO:0000256" key="5">
    <source>
        <dbReference type="ARBA" id="ARBA00023242"/>
    </source>
</evidence>
<keyword evidence="4" id="KW-0647">Proteasome</keyword>
<evidence type="ECO:0000313" key="7">
    <source>
        <dbReference type="EMBL" id="KAH3781168.1"/>
    </source>
</evidence>
<keyword evidence="5" id="KW-0539">Nucleus</keyword>
<comment type="subcellular location">
    <subcellularLocation>
        <location evidence="2">Cytoplasm</location>
    </subcellularLocation>
    <subcellularLocation>
        <location evidence="1">Nucleus</location>
    </subcellularLocation>
</comment>
<sequence>MVHADKRKGLVYVHQSDDSLMHFCWKDRTTGSVEDISNFENEGSLSPIIPQVVIDSPLIRDSRMPVSYIQAT</sequence>
<evidence type="ECO:0000256" key="2">
    <source>
        <dbReference type="ARBA" id="ARBA00004496"/>
    </source>
</evidence>
<dbReference type="InterPro" id="IPR006773">
    <property type="entry name" value="Rpn13/ADRM1"/>
</dbReference>
<keyword evidence="8" id="KW-1185">Reference proteome</keyword>
<dbReference type="Gene3D" id="2.30.29.70">
    <property type="entry name" value="Proteasomal ubiquitin receptor Rpn13/ADRM1"/>
    <property type="match status" value="1"/>
</dbReference>
<dbReference type="InterPro" id="IPR038633">
    <property type="entry name" value="Rpn13/ADRM1_Pru_sf"/>
</dbReference>
<organism evidence="7 8">
    <name type="scientific">Dreissena polymorpha</name>
    <name type="common">Zebra mussel</name>
    <name type="synonym">Mytilus polymorpha</name>
    <dbReference type="NCBI Taxonomy" id="45954"/>
    <lineage>
        <taxon>Eukaryota</taxon>
        <taxon>Metazoa</taxon>
        <taxon>Spiralia</taxon>
        <taxon>Lophotrochozoa</taxon>
        <taxon>Mollusca</taxon>
        <taxon>Bivalvia</taxon>
        <taxon>Autobranchia</taxon>
        <taxon>Heteroconchia</taxon>
        <taxon>Euheterodonta</taxon>
        <taxon>Imparidentia</taxon>
        <taxon>Neoheterodontei</taxon>
        <taxon>Myida</taxon>
        <taxon>Dreissenoidea</taxon>
        <taxon>Dreissenidae</taxon>
        <taxon>Dreissena</taxon>
    </lineage>
</organism>
<evidence type="ECO:0000256" key="1">
    <source>
        <dbReference type="ARBA" id="ARBA00004123"/>
    </source>
</evidence>
<dbReference type="PANTHER" id="PTHR12225:SF0">
    <property type="entry name" value="PROTEASOMAL UBIQUITIN RECEPTOR ADRM1"/>
    <property type="match status" value="1"/>
</dbReference>
<reference evidence="7" key="2">
    <citation type="submission" date="2020-11" db="EMBL/GenBank/DDBJ databases">
        <authorList>
            <person name="McCartney M.A."/>
            <person name="Auch B."/>
            <person name="Kono T."/>
            <person name="Mallez S."/>
            <person name="Becker A."/>
            <person name="Gohl D.M."/>
            <person name="Silverstein K.A.T."/>
            <person name="Koren S."/>
            <person name="Bechman K.B."/>
            <person name="Herman A."/>
            <person name="Abrahante J.E."/>
            <person name="Garbe J."/>
        </authorList>
    </citation>
    <scope>NUCLEOTIDE SEQUENCE</scope>
    <source>
        <strain evidence="7">Duluth1</strain>
        <tissue evidence="7">Whole animal</tissue>
    </source>
</reference>
<feature type="domain" description="Pru" evidence="6">
    <location>
        <begin position="1"/>
        <end position="72"/>
    </location>
</feature>
<accession>A0A9D4EKV3</accession>
<evidence type="ECO:0000256" key="4">
    <source>
        <dbReference type="ARBA" id="ARBA00022942"/>
    </source>
</evidence>
<dbReference type="GO" id="GO:0005634">
    <property type="term" value="C:nucleus"/>
    <property type="evidence" value="ECO:0007669"/>
    <property type="project" value="UniProtKB-SubCell"/>
</dbReference>
<evidence type="ECO:0000313" key="8">
    <source>
        <dbReference type="Proteomes" id="UP000828390"/>
    </source>
</evidence>
<dbReference type="Pfam" id="PF04683">
    <property type="entry name" value="Rpn13_ADRM1_Pru"/>
    <property type="match status" value="1"/>
</dbReference>
<name>A0A9D4EKV3_DREPO</name>
<dbReference type="GO" id="GO:0008541">
    <property type="term" value="C:proteasome regulatory particle, lid subcomplex"/>
    <property type="evidence" value="ECO:0007669"/>
    <property type="project" value="TreeGrafter"/>
</dbReference>
<dbReference type="AlphaFoldDB" id="A0A9D4EKV3"/>
<dbReference type="EMBL" id="JAIWYP010000008">
    <property type="protein sequence ID" value="KAH3781168.1"/>
    <property type="molecule type" value="Genomic_DNA"/>
</dbReference>
<dbReference type="GO" id="GO:0070628">
    <property type="term" value="F:proteasome binding"/>
    <property type="evidence" value="ECO:0007669"/>
    <property type="project" value="TreeGrafter"/>
</dbReference>
<gene>
    <name evidence="7" type="ORF">DPMN_158993</name>
</gene>
<dbReference type="InterPro" id="IPR044868">
    <property type="entry name" value="Rpn13/ADRM1_Pru"/>
</dbReference>
<evidence type="ECO:0000259" key="6">
    <source>
        <dbReference type="PROSITE" id="PS51917"/>
    </source>
</evidence>
<dbReference type="PROSITE" id="PS51917">
    <property type="entry name" value="PRU"/>
    <property type="match status" value="1"/>
</dbReference>
<dbReference type="Proteomes" id="UP000828390">
    <property type="component" value="Unassembled WGS sequence"/>
</dbReference>